<accession>E8JPV7</accession>
<dbReference type="EMBL" id="AEVB01000030">
    <property type="protein sequence ID" value="EFW88783.1"/>
    <property type="molecule type" value="Genomic_DNA"/>
</dbReference>
<sequence length="45" mass="4887">MRIIVQKHAKLFSVSVPLAWGMSYLFKALGASEIPAIELLLCAVA</sequence>
<dbReference type="AlphaFoldDB" id="E8JPV7"/>
<evidence type="ECO:0000313" key="1">
    <source>
        <dbReference type="EMBL" id="EFW88783.1"/>
    </source>
</evidence>
<protein>
    <submittedName>
        <fullName evidence="1">Uncharacterized protein</fullName>
    </submittedName>
</protein>
<gene>
    <name evidence="1" type="ORF">HMPREF0819_1030</name>
</gene>
<dbReference type="RefSeq" id="WP_004232953.1">
    <property type="nucleotide sequence ID" value="NZ_GL698429.1"/>
</dbReference>
<organism evidence="1 2">
    <name type="scientific">Streptococcus equinus ATCC 9812</name>
    <dbReference type="NCBI Taxonomy" id="525379"/>
    <lineage>
        <taxon>Bacteria</taxon>
        <taxon>Bacillati</taxon>
        <taxon>Bacillota</taxon>
        <taxon>Bacilli</taxon>
        <taxon>Lactobacillales</taxon>
        <taxon>Streptococcaceae</taxon>
        <taxon>Streptococcus</taxon>
    </lineage>
</organism>
<dbReference type="HOGENOM" id="CLU_3205784_0_0_9"/>
<reference evidence="1 2" key="1">
    <citation type="submission" date="2010-12" db="EMBL/GenBank/DDBJ databases">
        <authorList>
            <person name="Muzny D."/>
            <person name="Qin X."/>
            <person name="Deng J."/>
            <person name="Jiang H."/>
            <person name="Liu Y."/>
            <person name="Qu J."/>
            <person name="Song X.-Z."/>
            <person name="Zhang L."/>
            <person name="Thornton R."/>
            <person name="Coyle M."/>
            <person name="Francisco L."/>
            <person name="Jackson L."/>
            <person name="Javaid M."/>
            <person name="Korchina V."/>
            <person name="Kovar C."/>
            <person name="Mata R."/>
            <person name="Mathew T."/>
            <person name="Ngo R."/>
            <person name="Nguyen L."/>
            <person name="Nguyen N."/>
            <person name="Okwuonu G."/>
            <person name="Ongeri F."/>
            <person name="Pham C."/>
            <person name="Simmons D."/>
            <person name="Wilczek-Boney K."/>
            <person name="Hale W."/>
            <person name="Jakkamsetti A."/>
            <person name="Pham P."/>
            <person name="Ruth R."/>
            <person name="San Lucas F."/>
            <person name="Warren J."/>
            <person name="Zhang J."/>
            <person name="Zhao Z."/>
            <person name="Zhou C."/>
            <person name="Zhu D."/>
            <person name="Lee S."/>
            <person name="Bess C."/>
            <person name="Blankenburg K."/>
            <person name="Forbes L."/>
            <person name="Fu Q."/>
            <person name="Gubbala S."/>
            <person name="Hirani K."/>
            <person name="Jayaseelan J.C."/>
            <person name="Lara F."/>
            <person name="Munidasa M."/>
            <person name="Palculict T."/>
            <person name="Patil S."/>
            <person name="Pu L.-L."/>
            <person name="Saada N."/>
            <person name="Tang L."/>
            <person name="Weissenberger G."/>
            <person name="Zhu Y."/>
            <person name="Hemphill L."/>
            <person name="Shang Y."/>
            <person name="Youmans B."/>
            <person name="Ayvaz T."/>
            <person name="Ross M."/>
            <person name="Santibanez J."/>
            <person name="Aqrawi P."/>
            <person name="Gross S."/>
            <person name="Joshi V."/>
            <person name="Fowler G."/>
            <person name="Nazareth L."/>
            <person name="Reid J."/>
            <person name="Worley K."/>
            <person name="Petrosino J."/>
            <person name="Highlander S."/>
            <person name="Gibbs R."/>
        </authorList>
    </citation>
    <scope>NUCLEOTIDE SEQUENCE [LARGE SCALE GENOMIC DNA]</scope>
    <source>
        <strain evidence="1 2">ATCC 9812</strain>
    </source>
</reference>
<comment type="caution">
    <text evidence="1">The sequence shown here is derived from an EMBL/GenBank/DDBJ whole genome shotgun (WGS) entry which is preliminary data.</text>
</comment>
<dbReference type="Proteomes" id="UP000005699">
    <property type="component" value="Unassembled WGS sequence"/>
</dbReference>
<proteinExistence type="predicted"/>
<name>E8JPV7_STREI</name>
<evidence type="ECO:0000313" key="2">
    <source>
        <dbReference type="Proteomes" id="UP000005699"/>
    </source>
</evidence>